<dbReference type="AlphaFoldDB" id="A0ABD2GA49"/>
<proteinExistence type="inferred from homology"/>
<keyword evidence="8" id="KW-0206">Cytoskeleton</keyword>
<name>A0ABD2GA49_PAGBO</name>
<keyword evidence="7" id="KW-0505">Motor protein</keyword>
<dbReference type="PROSITE" id="PS50067">
    <property type="entry name" value="KINESIN_MOTOR_2"/>
    <property type="match status" value="1"/>
</dbReference>
<comment type="subcellular location">
    <subcellularLocation>
        <location evidence="1">Cytoplasm</location>
        <location evidence="1">Cytoskeleton</location>
        <location evidence="1">Spindle</location>
    </subcellularLocation>
</comment>
<evidence type="ECO:0000256" key="5">
    <source>
        <dbReference type="ARBA" id="ARBA00022840"/>
    </source>
</evidence>
<keyword evidence="3" id="KW-0597">Phosphoprotein</keyword>
<keyword evidence="2" id="KW-0963">Cytoplasm</keyword>
<dbReference type="PANTHER" id="PTHR47970">
    <property type="entry name" value="KINESIN-LIKE PROTEIN KIF11"/>
    <property type="match status" value="1"/>
</dbReference>
<accession>A0ABD2GA49</accession>
<evidence type="ECO:0000256" key="9">
    <source>
        <dbReference type="PROSITE-ProRule" id="PRU00283"/>
    </source>
</evidence>
<dbReference type="EMBL" id="JBIYXZ010002081">
    <property type="protein sequence ID" value="KAL3050746.1"/>
    <property type="molecule type" value="Genomic_DNA"/>
</dbReference>
<dbReference type="InterPro" id="IPR047149">
    <property type="entry name" value="KIF11-like"/>
</dbReference>
<evidence type="ECO:0000313" key="11">
    <source>
        <dbReference type="EMBL" id="KAL3050746.1"/>
    </source>
</evidence>
<dbReference type="Proteomes" id="UP001619887">
    <property type="component" value="Unassembled WGS sequence"/>
</dbReference>
<dbReference type="InterPro" id="IPR001752">
    <property type="entry name" value="Kinesin_motor_dom"/>
</dbReference>
<comment type="similarity">
    <text evidence="9">Belongs to the TRAFAC class myosin-kinesin ATPase superfamily. Kinesin family.</text>
</comment>
<keyword evidence="4" id="KW-0547">Nucleotide-binding</keyword>
<dbReference type="Pfam" id="PF00225">
    <property type="entry name" value="Kinesin"/>
    <property type="match status" value="1"/>
</dbReference>
<dbReference type="PANTHER" id="PTHR47970:SF29">
    <property type="entry name" value="KINESIN FAMILY MEMBER 20B"/>
    <property type="match status" value="1"/>
</dbReference>
<keyword evidence="6" id="KW-0175">Coiled coil</keyword>
<dbReference type="SUPFAM" id="SSF52540">
    <property type="entry name" value="P-loop containing nucleoside triphosphate hydrolases"/>
    <property type="match status" value="1"/>
</dbReference>
<keyword evidence="5" id="KW-0067">ATP-binding</keyword>
<evidence type="ECO:0000256" key="3">
    <source>
        <dbReference type="ARBA" id="ARBA00022553"/>
    </source>
</evidence>
<reference evidence="11 12" key="1">
    <citation type="journal article" date="2022" name="G3 (Bethesda)">
        <title>Evaluating Illumina-, Nanopore-, and PacBio-based genome assembly strategies with the bald notothen, Trematomus borchgrevinki.</title>
        <authorList>
            <person name="Rayamajhi N."/>
            <person name="Cheng C.C."/>
            <person name="Catchen J.M."/>
        </authorList>
    </citation>
    <scope>NUCLEOTIDE SEQUENCE [LARGE SCALE GENOMIC DNA]</scope>
    <source>
        <strain evidence="11">AGRC-2024</strain>
    </source>
</reference>
<reference evidence="11 12" key="2">
    <citation type="journal article" date="2024" name="G3 (Bethesda)">
        <title>The genome of the cryopelagic Antarctic bald notothen, Trematomus borchgrevinki.</title>
        <authorList>
            <person name="Rayamajhi N."/>
            <person name="Rivera-Colon A.G."/>
            <person name="Minhas B.F."/>
            <person name="Cheng C.C."/>
            <person name="Catchen J.M."/>
        </authorList>
    </citation>
    <scope>NUCLEOTIDE SEQUENCE [LARGE SCALE GENOMIC DNA]</scope>
    <source>
        <strain evidence="11">AGRC-2024</strain>
    </source>
</reference>
<dbReference type="InterPro" id="IPR036961">
    <property type="entry name" value="Kinesin_motor_dom_sf"/>
</dbReference>
<comment type="caution">
    <text evidence="11">The sequence shown here is derived from an EMBL/GenBank/DDBJ whole genome shotgun (WGS) entry which is preliminary data.</text>
</comment>
<evidence type="ECO:0000313" key="12">
    <source>
        <dbReference type="Proteomes" id="UP001619887"/>
    </source>
</evidence>
<sequence length="83" mass="9590">MHPTPSSEERINLEVDAHTKFSVWVSFCEIYNENIYDLLEAAPSGAMKRINLRLSQDVKGNSFVKDLRWVQVNTAEEAYKVMK</sequence>
<evidence type="ECO:0000256" key="1">
    <source>
        <dbReference type="ARBA" id="ARBA00004186"/>
    </source>
</evidence>
<evidence type="ECO:0000256" key="6">
    <source>
        <dbReference type="ARBA" id="ARBA00023054"/>
    </source>
</evidence>
<protein>
    <recommendedName>
        <fullName evidence="10">Kinesin motor domain-containing protein</fullName>
    </recommendedName>
</protein>
<gene>
    <name evidence="11" type="ORF">OYC64_012715</name>
</gene>
<dbReference type="GO" id="GO:0005524">
    <property type="term" value="F:ATP binding"/>
    <property type="evidence" value="ECO:0007669"/>
    <property type="project" value="UniProtKB-KW"/>
</dbReference>
<evidence type="ECO:0000259" key="10">
    <source>
        <dbReference type="PROSITE" id="PS50067"/>
    </source>
</evidence>
<dbReference type="InterPro" id="IPR027417">
    <property type="entry name" value="P-loop_NTPase"/>
</dbReference>
<evidence type="ECO:0000256" key="8">
    <source>
        <dbReference type="ARBA" id="ARBA00023212"/>
    </source>
</evidence>
<comment type="caution">
    <text evidence="9">Lacks conserved residue(s) required for the propagation of feature annotation.</text>
</comment>
<keyword evidence="12" id="KW-1185">Reference proteome</keyword>
<feature type="domain" description="Kinesin motor" evidence="10">
    <location>
        <begin position="1"/>
        <end position="83"/>
    </location>
</feature>
<dbReference type="GO" id="GO:0005819">
    <property type="term" value="C:spindle"/>
    <property type="evidence" value="ECO:0007669"/>
    <property type="project" value="UniProtKB-SubCell"/>
</dbReference>
<organism evidence="11 12">
    <name type="scientific">Pagothenia borchgrevinki</name>
    <name type="common">Bald rockcod</name>
    <name type="synonym">Trematomus borchgrevinki</name>
    <dbReference type="NCBI Taxonomy" id="8213"/>
    <lineage>
        <taxon>Eukaryota</taxon>
        <taxon>Metazoa</taxon>
        <taxon>Chordata</taxon>
        <taxon>Craniata</taxon>
        <taxon>Vertebrata</taxon>
        <taxon>Euteleostomi</taxon>
        <taxon>Actinopterygii</taxon>
        <taxon>Neopterygii</taxon>
        <taxon>Teleostei</taxon>
        <taxon>Neoteleostei</taxon>
        <taxon>Acanthomorphata</taxon>
        <taxon>Eupercaria</taxon>
        <taxon>Perciformes</taxon>
        <taxon>Notothenioidei</taxon>
        <taxon>Nototheniidae</taxon>
        <taxon>Pagothenia</taxon>
    </lineage>
</organism>
<evidence type="ECO:0000256" key="7">
    <source>
        <dbReference type="ARBA" id="ARBA00023175"/>
    </source>
</evidence>
<dbReference type="Gene3D" id="3.40.850.10">
    <property type="entry name" value="Kinesin motor domain"/>
    <property type="match status" value="1"/>
</dbReference>
<evidence type="ECO:0000256" key="2">
    <source>
        <dbReference type="ARBA" id="ARBA00022490"/>
    </source>
</evidence>
<evidence type="ECO:0000256" key="4">
    <source>
        <dbReference type="ARBA" id="ARBA00022741"/>
    </source>
</evidence>